<dbReference type="PANTHER" id="PTHR30204:SF95">
    <property type="entry name" value="HTH-TYPE TRANSCRIPTIONAL REGULATOR CUER"/>
    <property type="match status" value="1"/>
</dbReference>
<dbReference type="PROSITE" id="PS50937">
    <property type="entry name" value="HTH_MERR_2"/>
    <property type="match status" value="1"/>
</dbReference>
<evidence type="ECO:0000256" key="1">
    <source>
        <dbReference type="ARBA" id="ARBA00023125"/>
    </source>
</evidence>
<evidence type="ECO:0000256" key="2">
    <source>
        <dbReference type="SAM" id="Coils"/>
    </source>
</evidence>
<gene>
    <name evidence="4" type="ORF">WMO63_10010</name>
</gene>
<feature type="domain" description="HTH merR-type" evidence="3">
    <location>
        <begin position="2"/>
        <end position="70"/>
    </location>
</feature>
<protein>
    <submittedName>
        <fullName evidence="4">MerR family transcriptional regulator</fullName>
    </submittedName>
</protein>
<evidence type="ECO:0000313" key="5">
    <source>
        <dbReference type="Proteomes" id="UP001465426"/>
    </source>
</evidence>
<proteinExistence type="predicted"/>
<dbReference type="Pfam" id="PF13411">
    <property type="entry name" value="MerR_1"/>
    <property type="match status" value="1"/>
</dbReference>
<dbReference type="PANTHER" id="PTHR30204">
    <property type="entry name" value="REDOX-CYCLING DRUG-SENSING TRANSCRIPTIONAL ACTIVATOR SOXR"/>
    <property type="match status" value="1"/>
</dbReference>
<dbReference type="SUPFAM" id="SSF46955">
    <property type="entry name" value="Putative DNA-binding domain"/>
    <property type="match status" value="1"/>
</dbReference>
<keyword evidence="1" id="KW-0238">DNA-binding</keyword>
<accession>A0ABV1EY19</accession>
<keyword evidence="5" id="KW-1185">Reference proteome</keyword>
<keyword evidence="2" id="KW-0175">Coiled coil</keyword>
<dbReference type="SMART" id="SM00422">
    <property type="entry name" value="HTH_MERR"/>
    <property type="match status" value="1"/>
</dbReference>
<dbReference type="EMBL" id="JBBMFN010000019">
    <property type="protein sequence ID" value="MEQ2465999.1"/>
    <property type="molecule type" value="Genomic_DNA"/>
</dbReference>
<dbReference type="RefSeq" id="WP_231512521.1">
    <property type="nucleotide sequence ID" value="NZ_JBBMFN010000019.1"/>
</dbReference>
<comment type="caution">
    <text evidence="4">The sequence shown here is derived from an EMBL/GenBank/DDBJ whole genome shotgun (WGS) entry which is preliminary data.</text>
</comment>
<dbReference type="InterPro" id="IPR047057">
    <property type="entry name" value="MerR_fam"/>
</dbReference>
<dbReference type="Proteomes" id="UP001465426">
    <property type="component" value="Unassembled WGS sequence"/>
</dbReference>
<sequence>MKLRIGDLAKVTGVTKRTIDYYTNLGLLQAERSQTNYRYYREEQIEQIKVIEEFKKRKLTLEEIKGKLNNHKMNTLDVEELKENMRDLNEKIHQMLLSVDIQDHHKKKEVRNTISHESISLIQALLLLLN</sequence>
<feature type="coiled-coil region" evidence="2">
    <location>
        <begin position="71"/>
        <end position="98"/>
    </location>
</feature>
<evidence type="ECO:0000313" key="4">
    <source>
        <dbReference type="EMBL" id="MEQ2465999.1"/>
    </source>
</evidence>
<evidence type="ECO:0000259" key="3">
    <source>
        <dbReference type="PROSITE" id="PS50937"/>
    </source>
</evidence>
<dbReference type="InterPro" id="IPR000551">
    <property type="entry name" value="MerR-type_HTH_dom"/>
</dbReference>
<organism evidence="4 5">
    <name type="scientific">Niallia hominis</name>
    <dbReference type="NCBI Taxonomy" id="3133173"/>
    <lineage>
        <taxon>Bacteria</taxon>
        <taxon>Bacillati</taxon>
        <taxon>Bacillota</taxon>
        <taxon>Bacilli</taxon>
        <taxon>Bacillales</taxon>
        <taxon>Bacillaceae</taxon>
        <taxon>Niallia</taxon>
    </lineage>
</organism>
<dbReference type="PRINTS" id="PR00040">
    <property type="entry name" value="HTHMERR"/>
</dbReference>
<reference evidence="4 5" key="1">
    <citation type="submission" date="2024-03" db="EMBL/GenBank/DDBJ databases">
        <title>Human intestinal bacterial collection.</title>
        <authorList>
            <person name="Pauvert C."/>
            <person name="Hitch T.C.A."/>
            <person name="Clavel T."/>
        </authorList>
    </citation>
    <scope>NUCLEOTIDE SEQUENCE [LARGE SCALE GENOMIC DNA]</scope>
    <source>
        <strain evidence="4 5">CLA-SR-H024</strain>
    </source>
</reference>
<dbReference type="InterPro" id="IPR009061">
    <property type="entry name" value="DNA-bd_dom_put_sf"/>
</dbReference>
<name>A0ABV1EY19_9BACI</name>
<dbReference type="Gene3D" id="1.10.1660.10">
    <property type="match status" value="1"/>
</dbReference>